<evidence type="ECO:0000313" key="10">
    <source>
        <dbReference type="Proteomes" id="UP001597214"/>
    </source>
</evidence>
<feature type="active site" description="Proton acceptor" evidence="7">
    <location>
        <position position="262"/>
    </location>
</feature>
<evidence type="ECO:0000256" key="1">
    <source>
        <dbReference type="ARBA" id="ARBA00001968"/>
    </source>
</evidence>
<dbReference type="InterPro" id="IPR029017">
    <property type="entry name" value="Enolase-like_N"/>
</dbReference>
<evidence type="ECO:0000256" key="3">
    <source>
        <dbReference type="ARBA" id="ARBA00022723"/>
    </source>
</evidence>
<dbReference type="Gene3D" id="3.20.20.120">
    <property type="entry name" value="Enolase-like C-terminal domain"/>
    <property type="match status" value="1"/>
</dbReference>
<dbReference type="SMART" id="SM00922">
    <property type="entry name" value="MR_MLE"/>
    <property type="match status" value="1"/>
</dbReference>
<dbReference type="Pfam" id="PF13378">
    <property type="entry name" value="MR_MLE_C"/>
    <property type="match status" value="1"/>
</dbReference>
<comment type="pathway">
    <text evidence="7">Quinol/quinone metabolism; menaquinone biosynthesis.</text>
</comment>
<evidence type="ECO:0000256" key="7">
    <source>
        <dbReference type="HAMAP-Rule" id="MF_01933"/>
    </source>
</evidence>
<feature type="active site" description="Proton donor" evidence="7">
    <location>
        <position position="163"/>
    </location>
</feature>
<feature type="domain" description="Mandelate racemase/muconate lactonizing enzyme C-terminal" evidence="8">
    <location>
        <begin position="142"/>
        <end position="234"/>
    </location>
</feature>
<dbReference type="EC" id="4.2.1.113" evidence="6 7"/>
<dbReference type="NCBIfam" id="TIGR01928">
    <property type="entry name" value="menC_lowGC_arch"/>
    <property type="match status" value="1"/>
</dbReference>
<keyword evidence="10" id="KW-1185">Reference proteome</keyword>
<dbReference type="InterPro" id="IPR013342">
    <property type="entry name" value="Mandelate_racemase_C"/>
</dbReference>
<feature type="binding site" evidence="7">
    <location>
        <position position="238"/>
    </location>
    <ligand>
        <name>Mg(2+)</name>
        <dbReference type="ChEBI" id="CHEBI:18420"/>
    </ligand>
</feature>
<keyword evidence="3 7" id="KW-0479">Metal-binding</keyword>
<accession>A0ABW4LVH1</accession>
<dbReference type="CDD" id="cd03317">
    <property type="entry name" value="NAAAR"/>
    <property type="match status" value="1"/>
</dbReference>
<dbReference type="SFLD" id="SFLDS00001">
    <property type="entry name" value="Enolase"/>
    <property type="match status" value="1"/>
</dbReference>
<dbReference type="InterPro" id="IPR036849">
    <property type="entry name" value="Enolase-like_C_sf"/>
</dbReference>
<protein>
    <recommendedName>
        <fullName evidence="6 7">o-succinylbenzoate synthase</fullName>
        <shortName evidence="7">OSB synthase</shortName>
        <shortName evidence="7">OSBS</shortName>
        <ecNumber evidence="6 7">4.2.1.113</ecNumber>
    </recommendedName>
    <alternativeName>
        <fullName evidence="7">4-(2'-carboxyphenyl)-4-oxybutyric acid synthase</fullName>
    </alternativeName>
    <alternativeName>
        <fullName evidence="7">o-succinylbenzoic acid synthase</fullName>
    </alternativeName>
</protein>
<comment type="cofactor">
    <cofactor evidence="1 7">
        <name>a divalent metal cation</name>
        <dbReference type="ChEBI" id="CHEBI:60240"/>
    </cofactor>
</comment>
<dbReference type="InterPro" id="IPR010197">
    <property type="entry name" value="OSBS/NAAAR"/>
</dbReference>
<keyword evidence="4 7" id="KW-0460">Magnesium</keyword>
<dbReference type="PANTHER" id="PTHR48073">
    <property type="entry name" value="O-SUCCINYLBENZOATE SYNTHASE-RELATED"/>
    <property type="match status" value="1"/>
</dbReference>
<dbReference type="Proteomes" id="UP001597214">
    <property type="component" value="Unassembled WGS sequence"/>
</dbReference>
<comment type="pathway">
    <text evidence="7">Quinol/quinone metabolism; 1,4-dihydroxy-2-naphthoate biosynthesis; 1,4-dihydroxy-2-naphthoate from chorismate: step 4/7.</text>
</comment>
<dbReference type="SFLD" id="SFLDF00009">
    <property type="entry name" value="o-succinylbenzoate_synthase"/>
    <property type="match status" value="1"/>
</dbReference>
<dbReference type="EMBL" id="JBHUEM010000054">
    <property type="protein sequence ID" value="MFD1739174.1"/>
    <property type="molecule type" value="Genomic_DNA"/>
</dbReference>
<dbReference type="Gene3D" id="3.30.390.10">
    <property type="entry name" value="Enolase-like, N-terminal domain"/>
    <property type="match status" value="1"/>
</dbReference>
<proteinExistence type="inferred from homology"/>
<keyword evidence="5 7" id="KW-0456">Lyase</keyword>
<keyword evidence="2 7" id="KW-0474">Menaquinone biosynthesis</keyword>
<comment type="similarity">
    <text evidence="7">Belongs to the mandelate racemase/muconate lactonizing enzyme family. MenC type 2 subfamily.</text>
</comment>
<comment type="function">
    <text evidence="7">Converts 2-succinyl-6-hydroxy-2,4-cyclohexadiene-1-carboxylate (SHCHC) to 2-succinylbenzoate (OSB).</text>
</comment>
<sequence length="369" mass="41705">MNLSQVTLHHVKMRLLSPFQASYGQVQDREVIIVEATDRDGVTGWGECVAFSVPWYTEETVKTCWHILEDFLIPLLSQNSYKKMEDYLIDCSKYKRHNMAKASIEAALWDLDAKQKGVSLSSLWGGTRKEVEAGVVVGLGDHDQMIASIQSYLDEGYKRFKVKIKPGQDYDLLKKIRSAFPTLPLMADANSAYSLADVKRIKALDEFRLMMIEQPLSSDDIIDHATLQRQIDTPICLDESIVSFEDARKAIELGSCKIINIKMGRVGGFREAQKIHNLCQSHHIPIWCGGMLETGVSRAHNIALASLPQFQIPGDISASSRYWSQDIIQPEVKIENGKIQVPSEPGLGFEIDRKHLSNLTLYKQHFKIR</sequence>
<evidence type="ECO:0000259" key="8">
    <source>
        <dbReference type="SMART" id="SM00922"/>
    </source>
</evidence>
<gene>
    <name evidence="7 9" type="primary">menC</name>
    <name evidence="9" type="ORF">ACFSCX_22075</name>
</gene>
<organism evidence="9 10">
    <name type="scientific">Bacillus salitolerans</name>
    <dbReference type="NCBI Taxonomy" id="1437434"/>
    <lineage>
        <taxon>Bacteria</taxon>
        <taxon>Bacillati</taxon>
        <taxon>Bacillota</taxon>
        <taxon>Bacilli</taxon>
        <taxon>Bacillales</taxon>
        <taxon>Bacillaceae</taxon>
        <taxon>Bacillus</taxon>
    </lineage>
</organism>
<evidence type="ECO:0000256" key="2">
    <source>
        <dbReference type="ARBA" id="ARBA00022428"/>
    </source>
</evidence>
<dbReference type="InterPro" id="IPR029065">
    <property type="entry name" value="Enolase_C-like"/>
</dbReference>
<feature type="binding site" evidence="7">
    <location>
        <position position="213"/>
    </location>
    <ligand>
        <name>Mg(2+)</name>
        <dbReference type="ChEBI" id="CHEBI:18420"/>
    </ligand>
</feature>
<evidence type="ECO:0000313" key="9">
    <source>
        <dbReference type="EMBL" id="MFD1739174.1"/>
    </source>
</evidence>
<feature type="binding site" evidence="7">
    <location>
        <position position="188"/>
    </location>
    <ligand>
        <name>Mg(2+)</name>
        <dbReference type="ChEBI" id="CHEBI:18420"/>
    </ligand>
</feature>
<dbReference type="SUPFAM" id="SSF54826">
    <property type="entry name" value="Enolase N-terminal domain-like"/>
    <property type="match status" value="1"/>
</dbReference>
<dbReference type="SUPFAM" id="SSF51604">
    <property type="entry name" value="Enolase C-terminal domain-like"/>
    <property type="match status" value="1"/>
</dbReference>
<dbReference type="RefSeq" id="WP_377930409.1">
    <property type="nucleotide sequence ID" value="NZ_JBHUEM010000054.1"/>
</dbReference>
<dbReference type="Pfam" id="PF02746">
    <property type="entry name" value="MR_MLE_N"/>
    <property type="match status" value="1"/>
</dbReference>
<comment type="caution">
    <text evidence="9">The sequence shown here is derived from an EMBL/GenBank/DDBJ whole genome shotgun (WGS) entry which is preliminary data.</text>
</comment>
<name>A0ABW4LVH1_9BACI</name>
<evidence type="ECO:0000256" key="6">
    <source>
        <dbReference type="ARBA" id="ARBA00029491"/>
    </source>
</evidence>
<evidence type="ECO:0000256" key="5">
    <source>
        <dbReference type="ARBA" id="ARBA00023239"/>
    </source>
</evidence>
<dbReference type="InterPro" id="IPR013341">
    <property type="entry name" value="Mandelate_racemase_N_dom"/>
</dbReference>
<reference evidence="10" key="1">
    <citation type="journal article" date="2019" name="Int. J. Syst. Evol. Microbiol.">
        <title>The Global Catalogue of Microorganisms (GCM) 10K type strain sequencing project: providing services to taxonomists for standard genome sequencing and annotation.</title>
        <authorList>
            <consortium name="The Broad Institute Genomics Platform"/>
            <consortium name="The Broad Institute Genome Sequencing Center for Infectious Disease"/>
            <person name="Wu L."/>
            <person name="Ma J."/>
        </authorList>
    </citation>
    <scope>NUCLEOTIDE SEQUENCE [LARGE SCALE GENOMIC DNA]</scope>
    <source>
        <strain evidence="10">CCUG 49339</strain>
    </source>
</reference>
<dbReference type="SFLD" id="SFLDG00180">
    <property type="entry name" value="muconate_cycloisomerase"/>
    <property type="match status" value="1"/>
</dbReference>
<dbReference type="HAMAP" id="MF_01933">
    <property type="entry name" value="MenC_2"/>
    <property type="match status" value="1"/>
</dbReference>
<comment type="catalytic activity">
    <reaction evidence="7">
        <text>(1R,6R)-6-hydroxy-2-succinyl-cyclohexa-2,4-diene-1-carboxylate = 2-succinylbenzoate + H2O</text>
        <dbReference type="Rhea" id="RHEA:10196"/>
        <dbReference type="ChEBI" id="CHEBI:15377"/>
        <dbReference type="ChEBI" id="CHEBI:18325"/>
        <dbReference type="ChEBI" id="CHEBI:58689"/>
        <dbReference type="EC" id="4.2.1.113"/>
    </reaction>
</comment>
<dbReference type="InterPro" id="IPR047585">
    <property type="entry name" value="MenC"/>
</dbReference>
<dbReference type="PANTHER" id="PTHR48073:SF5">
    <property type="entry name" value="O-SUCCINYLBENZOATE SYNTHASE"/>
    <property type="match status" value="1"/>
</dbReference>
<evidence type="ECO:0000256" key="4">
    <source>
        <dbReference type="ARBA" id="ARBA00022842"/>
    </source>
</evidence>
<dbReference type="GO" id="GO:0043748">
    <property type="term" value="F:O-succinylbenzoate synthase activity"/>
    <property type="evidence" value="ECO:0007669"/>
    <property type="project" value="UniProtKB-EC"/>
</dbReference>